<feature type="transmembrane region" description="Helical" evidence="1">
    <location>
        <begin position="72"/>
        <end position="96"/>
    </location>
</feature>
<evidence type="ECO:0000313" key="2">
    <source>
        <dbReference type="EMBL" id="XAU14696.1"/>
    </source>
</evidence>
<name>A0ABZ3H825_9BACT</name>
<keyword evidence="3" id="KW-1185">Reference proteome</keyword>
<protein>
    <recommendedName>
        <fullName evidence="4">Transporter</fullName>
    </recommendedName>
</protein>
<evidence type="ECO:0008006" key="4">
    <source>
        <dbReference type="Google" id="ProtNLM"/>
    </source>
</evidence>
<feature type="transmembrane region" description="Helical" evidence="1">
    <location>
        <begin position="36"/>
        <end position="60"/>
    </location>
</feature>
<evidence type="ECO:0000256" key="1">
    <source>
        <dbReference type="SAM" id="Phobius"/>
    </source>
</evidence>
<keyword evidence="1" id="KW-0472">Membrane</keyword>
<organism evidence="2 3">
    <name type="scientific">Sulfurimonas diazotrophicus</name>
    <dbReference type="NCBI Taxonomy" id="3131939"/>
    <lineage>
        <taxon>Bacteria</taxon>
        <taxon>Pseudomonadati</taxon>
        <taxon>Campylobacterota</taxon>
        <taxon>Epsilonproteobacteria</taxon>
        <taxon>Campylobacterales</taxon>
        <taxon>Sulfurimonadaceae</taxon>
        <taxon>Sulfurimonas</taxon>
    </lineage>
</organism>
<gene>
    <name evidence="2" type="ORF">WCY31_10645</name>
</gene>
<proteinExistence type="predicted"/>
<dbReference type="EMBL" id="CP147920">
    <property type="protein sequence ID" value="XAU14696.1"/>
    <property type="molecule type" value="Genomic_DNA"/>
</dbReference>
<keyword evidence="1" id="KW-0812">Transmembrane</keyword>
<dbReference type="Proteomes" id="UP001447842">
    <property type="component" value="Chromosome"/>
</dbReference>
<accession>A0ABZ3H825</accession>
<evidence type="ECO:0000313" key="3">
    <source>
        <dbReference type="Proteomes" id="UP001447842"/>
    </source>
</evidence>
<dbReference type="RefSeq" id="WP_345972362.1">
    <property type="nucleotide sequence ID" value="NZ_CP147920.1"/>
</dbReference>
<sequence length="126" mass="14633">MPMTQQHNGDIHVPKSFAKQEVDLTKVFPMPEGYEYLFLGLYFITIPYVAGLLFLFIFIAKGSFNNFFSLDIAMFAAVWAIGYEVCAAVALTVIFYKMFRYHRTHKSLVRTKERKTKPLREVHNLS</sequence>
<reference evidence="2 3" key="1">
    <citation type="submission" date="2024-03" db="EMBL/GenBank/DDBJ databases">
        <title>Sulfurimonas sp. HSL3-1.</title>
        <authorList>
            <person name="Wang S."/>
        </authorList>
    </citation>
    <scope>NUCLEOTIDE SEQUENCE [LARGE SCALE GENOMIC DNA]</scope>
    <source>
        <strain evidence="2 3">HSL3-1</strain>
    </source>
</reference>
<keyword evidence="1" id="KW-1133">Transmembrane helix</keyword>